<dbReference type="AlphaFoldDB" id="A0AAW9CN86"/>
<dbReference type="Proteomes" id="UP001272137">
    <property type="component" value="Unassembled WGS sequence"/>
</dbReference>
<reference evidence="1" key="1">
    <citation type="submission" date="2018-08" db="EMBL/GenBank/DDBJ databases">
        <title>Identification of Burkholderia cepacia strains that express a Burkholderia pseudomallei-like capsular polysaccharide.</title>
        <authorList>
            <person name="Burtnick M.N."/>
            <person name="Vongsouvath M."/>
            <person name="Newton P."/>
            <person name="Wuthiekanun V."/>
            <person name="Limmathurotsakul D."/>
            <person name="Brett P.J."/>
            <person name="Chantratita N."/>
            <person name="Dance D.A."/>
        </authorList>
    </citation>
    <scope>NUCLEOTIDE SEQUENCE</scope>
    <source>
        <strain evidence="1">SBXCC001</strain>
    </source>
</reference>
<accession>A0AAW9CN86</accession>
<proteinExistence type="predicted"/>
<comment type="caution">
    <text evidence="1">The sequence shown here is derived from an EMBL/GenBank/DDBJ whole genome shotgun (WGS) entry which is preliminary data.</text>
</comment>
<dbReference type="EMBL" id="QXCT01000001">
    <property type="protein sequence ID" value="MDW9252105.1"/>
    <property type="molecule type" value="Genomic_DNA"/>
</dbReference>
<name>A0AAW9CN86_BURTH</name>
<evidence type="ECO:0000313" key="2">
    <source>
        <dbReference type="Proteomes" id="UP001272137"/>
    </source>
</evidence>
<evidence type="ECO:0000313" key="1">
    <source>
        <dbReference type="EMBL" id="MDW9252105.1"/>
    </source>
</evidence>
<organism evidence="1 2">
    <name type="scientific">Burkholderia thailandensis</name>
    <dbReference type="NCBI Taxonomy" id="57975"/>
    <lineage>
        <taxon>Bacteria</taxon>
        <taxon>Pseudomonadati</taxon>
        <taxon>Pseudomonadota</taxon>
        <taxon>Betaproteobacteria</taxon>
        <taxon>Burkholderiales</taxon>
        <taxon>Burkholderiaceae</taxon>
        <taxon>Burkholderia</taxon>
        <taxon>pseudomallei group</taxon>
    </lineage>
</organism>
<sequence length="37" mass="4524">MTIRRHAAAGRTQRRGKCRWRFAAQCRRSRWRTYGSE</sequence>
<protein>
    <submittedName>
        <fullName evidence="1">Uncharacterized protein</fullName>
    </submittedName>
</protein>
<gene>
    <name evidence="1" type="ORF">C7S16_7279</name>
</gene>